<dbReference type="EMBL" id="LR746268">
    <property type="protein sequence ID" value="CAA7396340.1"/>
    <property type="molecule type" value="Genomic_DNA"/>
</dbReference>
<evidence type="ECO:0000313" key="7">
    <source>
        <dbReference type="Proteomes" id="UP000663760"/>
    </source>
</evidence>
<dbReference type="PANTHER" id="PTHR22835:SF517">
    <property type="entry name" value="GDSL-LIKE LIPASE_ACYLHYDROLASE FAMILY PROTEIN, EXPRESSED"/>
    <property type="match status" value="1"/>
</dbReference>
<evidence type="ECO:0000256" key="5">
    <source>
        <dbReference type="SAM" id="SignalP"/>
    </source>
</evidence>
<dbReference type="Gene3D" id="3.40.50.1110">
    <property type="entry name" value="SGNH hydrolase"/>
    <property type="match status" value="1"/>
</dbReference>
<dbReference type="CDD" id="cd01837">
    <property type="entry name" value="SGNH_plant_lipase_like"/>
    <property type="match status" value="1"/>
</dbReference>
<dbReference type="GO" id="GO:0016788">
    <property type="term" value="F:hydrolase activity, acting on ester bonds"/>
    <property type="evidence" value="ECO:0007669"/>
    <property type="project" value="InterPro"/>
</dbReference>
<feature type="chain" id="PRO_5029556453" evidence="5">
    <location>
        <begin position="19"/>
        <end position="395"/>
    </location>
</feature>
<reference evidence="6" key="1">
    <citation type="submission" date="2020-02" db="EMBL/GenBank/DDBJ databases">
        <authorList>
            <person name="Scholz U."/>
            <person name="Mascher M."/>
            <person name="Fiebig A."/>
        </authorList>
    </citation>
    <scope>NUCLEOTIDE SEQUENCE</scope>
</reference>
<dbReference type="InterPro" id="IPR035669">
    <property type="entry name" value="SGNH_plant_lipase-like"/>
</dbReference>
<dbReference type="OrthoDB" id="1600564at2759"/>
<dbReference type="PANTHER" id="PTHR22835">
    <property type="entry name" value="ZINC FINGER FYVE DOMAIN CONTAINING PROTEIN"/>
    <property type="match status" value="1"/>
</dbReference>
<organism evidence="6 7">
    <name type="scientific">Spirodela intermedia</name>
    <name type="common">Intermediate duckweed</name>
    <dbReference type="NCBI Taxonomy" id="51605"/>
    <lineage>
        <taxon>Eukaryota</taxon>
        <taxon>Viridiplantae</taxon>
        <taxon>Streptophyta</taxon>
        <taxon>Embryophyta</taxon>
        <taxon>Tracheophyta</taxon>
        <taxon>Spermatophyta</taxon>
        <taxon>Magnoliopsida</taxon>
        <taxon>Liliopsida</taxon>
        <taxon>Araceae</taxon>
        <taxon>Lemnoideae</taxon>
        <taxon>Spirodela</taxon>
    </lineage>
</organism>
<feature type="signal peptide" evidence="5">
    <location>
        <begin position="1"/>
        <end position="18"/>
    </location>
</feature>
<keyword evidence="3" id="KW-0378">Hydrolase</keyword>
<dbReference type="Pfam" id="PF00657">
    <property type="entry name" value="Lipase_GDSL"/>
    <property type="match status" value="1"/>
</dbReference>
<dbReference type="SUPFAM" id="SSF52266">
    <property type="entry name" value="SGNH hydrolase"/>
    <property type="match status" value="1"/>
</dbReference>
<evidence type="ECO:0000256" key="4">
    <source>
        <dbReference type="ARBA" id="ARBA00023180"/>
    </source>
</evidence>
<keyword evidence="7" id="KW-1185">Reference proteome</keyword>
<dbReference type="InterPro" id="IPR001087">
    <property type="entry name" value="GDSL"/>
</dbReference>
<accession>A0A7I8KF59</accession>
<dbReference type="InterPro" id="IPR036514">
    <property type="entry name" value="SGNH_hydro_sf"/>
</dbReference>
<evidence type="ECO:0000256" key="1">
    <source>
        <dbReference type="ARBA" id="ARBA00008668"/>
    </source>
</evidence>
<keyword evidence="4" id="KW-0325">Glycoprotein</keyword>
<comment type="similarity">
    <text evidence="1">Belongs to the 'GDSL' lipolytic enzyme family.</text>
</comment>
<evidence type="ECO:0000313" key="6">
    <source>
        <dbReference type="EMBL" id="CAA7396340.1"/>
    </source>
</evidence>
<name>A0A7I8KF59_SPIIN</name>
<protein>
    <submittedName>
        <fullName evidence="6">Uncharacterized protein</fullName>
    </submittedName>
</protein>
<proteinExistence type="inferred from homology"/>
<dbReference type="AlphaFoldDB" id="A0A7I8KF59"/>
<gene>
    <name evidence="6" type="ORF">SI8410_05007003</name>
</gene>
<dbReference type="Proteomes" id="UP000663760">
    <property type="component" value="Chromosome 5"/>
</dbReference>
<keyword evidence="2 5" id="KW-0732">Signal</keyword>
<sequence length="395" mass="43467">MAGRLILWLLSLAQPLHLEFFAPPLGGAGGPSAIAKGCAITSIYSLGDSTADTGNLLYLARQGERTPSTSLPYGETLQKATGRSSDGYLMIDYIAATFDLPNVPPYMDKSANFDYGVNFAVAGSTALNQSFFLKRGISLPVPSYSLGLQLQWFNAHINHICLSKEDCSNKFRKALFLVGEIGGNDYGNAFQAGKSMEEVKTYVPQVVGTIIATAKALINVGARRLVVPGNFPIGCMPIYLTLFKGRGLVPDERGCLKSLNSFAEYHNEYLQKAIRDLKKTHPDITISYGDYYNPYLTLIDKAHDYGFEKNSLLKACCGSGGDYNFDLKNKCGNPGVQVCADPSRFISWDGIHLTQEAYKNMGNMLISEFIKEWNCRKQAEINYARMVRAGNHELH</sequence>
<evidence type="ECO:0000256" key="3">
    <source>
        <dbReference type="ARBA" id="ARBA00022801"/>
    </source>
</evidence>
<evidence type="ECO:0000256" key="2">
    <source>
        <dbReference type="ARBA" id="ARBA00022729"/>
    </source>
</evidence>